<name>A0A0B0N792_GOSAR</name>
<gene>
    <name evidence="1" type="ORF">F383_35645</name>
</gene>
<dbReference type="AlphaFoldDB" id="A0A0B0N792"/>
<proteinExistence type="predicted"/>
<evidence type="ECO:0000313" key="2">
    <source>
        <dbReference type="Proteomes" id="UP000032142"/>
    </source>
</evidence>
<dbReference type="Proteomes" id="UP000032142">
    <property type="component" value="Unassembled WGS sequence"/>
</dbReference>
<accession>A0A0B0N792</accession>
<protein>
    <submittedName>
        <fullName evidence="1">Uncharacterized protein</fullName>
    </submittedName>
</protein>
<dbReference type="EMBL" id="JRRC01500809">
    <property type="protein sequence ID" value="KHG08557.1"/>
    <property type="molecule type" value="Genomic_DNA"/>
</dbReference>
<keyword evidence="2" id="KW-1185">Reference proteome</keyword>
<evidence type="ECO:0000313" key="1">
    <source>
        <dbReference type="EMBL" id="KHG08557.1"/>
    </source>
</evidence>
<reference evidence="2" key="1">
    <citation type="submission" date="2014-09" db="EMBL/GenBank/DDBJ databases">
        <authorList>
            <person name="Mudge J."/>
            <person name="Ramaraj T."/>
            <person name="Lindquist I.E."/>
            <person name="Bharti A.K."/>
            <person name="Sundararajan A."/>
            <person name="Cameron C.T."/>
            <person name="Woodward J.E."/>
            <person name="May G.D."/>
            <person name="Brubaker C."/>
            <person name="Broadhvest J."/>
            <person name="Wilkins T.A."/>
        </authorList>
    </citation>
    <scope>NUCLEOTIDE SEQUENCE</scope>
    <source>
        <strain evidence="2">cv. AKA8401</strain>
    </source>
</reference>
<organism evidence="1 2">
    <name type="scientific">Gossypium arboreum</name>
    <name type="common">Tree cotton</name>
    <name type="synonym">Gossypium nanking</name>
    <dbReference type="NCBI Taxonomy" id="29729"/>
    <lineage>
        <taxon>Eukaryota</taxon>
        <taxon>Viridiplantae</taxon>
        <taxon>Streptophyta</taxon>
        <taxon>Embryophyta</taxon>
        <taxon>Tracheophyta</taxon>
        <taxon>Spermatophyta</taxon>
        <taxon>Magnoliopsida</taxon>
        <taxon>eudicotyledons</taxon>
        <taxon>Gunneridae</taxon>
        <taxon>Pentapetalae</taxon>
        <taxon>rosids</taxon>
        <taxon>malvids</taxon>
        <taxon>Malvales</taxon>
        <taxon>Malvaceae</taxon>
        <taxon>Malvoideae</taxon>
        <taxon>Gossypium</taxon>
    </lineage>
</organism>
<sequence length="40" mass="4558">MASASRYESYCKTMSGTWHRPREIRASLRSCLGHCIGLEI</sequence>
<comment type="caution">
    <text evidence="1">The sequence shown here is derived from an EMBL/GenBank/DDBJ whole genome shotgun (WGS) entry which is preliminary data.</text>
</comment>